<gene>
    <name evidence="4" type="primary">der_2</name>
    <name evidence="4" type="ORF">Mlute_02410</name>
</gene>
<keyword evidence="5" id="KW-1185">Reference proteome</keyword>
<dbReference type="RefSeq" id="WP_119360937.1">
    <property type="nucleotide sequence ID" value="NZ_QWKZ01000100.1"/>
</dbReference>
<keyword evidence="2" id="KW-0812">Transmembrane</keyword>
<dbReference type="CDD" id="cd09912">
    <property type="entry name" value="DLP_2"/>
    <property type="match status" value="1"/>
</dbReference>
<dbReference type="InterPro" id="IPR045063">
    <property type="entry name" value="Dynamin_N"/>
</dbReference>
<dbReference type="InterPro" id="IPR051943">
    <property type="entry name" value="TRAFAC_Dynamin-like_GTPase"/>
</dbReference>
<comment type="caution">
    <text evidence="4">The sequence shown here is derived from an EMBL/GenBank/DDBJ whole genome shotgun (WGS) entry which is preliminary data.</text>
</comment>
<keyword evidence="2" id="KW-1133">Transmembrane helix</keyword>
<protein>
    <submittedName>
        <fullName evidence="4">GTPase Der</fullName>
    </submittedName>
</protein>
<dbReference type="AlphaFoldDB" id="A0A399EI01"/>
<evidence type="ECO:0000256" key="1">
    <source>
        <dbReference type="SAM" id="Coils"/>
    </source>
</evidence>
<organism evidence="4 5">
    <name type="scientific">Meiothermus luteus</name>
    <dbReference type="NCBI Taxonomy" id="2026184"/>
    <lineage>
        <taxon>Bacteria</taxon>
        <taxon>Thermotogati</taxon>
        <taxon>Deinococcota</taxon>
        <taxon>Deinococci</taxon>
        <taxon>Thermales</taxon>
        <taxon>Thermaceae</taxon>
        <taxon>Meiothermus</taxon>
    </lineage>
</organism>
<feature type="domain" description="Dynamin N-terminal" evidence="3">
    <location>
        <begin position="47"/>
        <end position="91"/>
    </location>
</feature>
<dbReference type="EMBL" id="QWKZ01000100">
    <property type="protein sequence ID" value="RIH82699.1"/>
    <property type="molecule type" value="Genomic_DNA"/>
</dbReference>
<dbReference type="PANTHER" id="PTHR43681">
    <property type="entry name" value="TRANSMEMBRANE GTPASE FZO"/>
    <property type="match status" value="1"/>
</dbReference>
<dbReference type="Pfam" id="PF00350">
    <property type="entry name" value="Dynamin_N"/>
    <property type="match status" value="2"/>
</dbReference>
<dbReference type="PANTHER" id="PTHR43681:SF1">
    <property type="entry name" value="SARCALUMENIN"/>
    <property type="match status" value="1"/>
</dbReference>
<dbReference type="OrthoDB" id="9802035at2"/>
<reference evidence="4 5" key="1">
    <citation type="submission" date="2018-08" db="EMBL/GenBank/DDBJ databases">
        <title>Meiothermus luteus KCTC 52599 genome sequencing project.</title>
        <authorList>
            <person name="Da Costa M.S."/>
            <person name="Albuquerque L."/>
            <person name="Raposo P."/>
            <person name="Froufe H.J.C."/>
            <person name="Barroso C.S."/>
            <person name="Egas C."/>
        </authorList>
    </citation>
    <scope>NUCLEOTIDE SEQUENCE [LARGE SCALE GENOMIC DNA]</scope>
    <source>
        <strain evidence="4 5">KCTC 52599</strain>
    </source>
</reference>
<feature type="coiled-coil region" evidence="1">
    <location>
        <begin position="471"/>
        <end position="543"/>
    </location>
</feature>
<proteinExistence type="predicted"/>
<evidence type="ECO:0000256" key="2">
    <source>
        <dbReference type="SAM" id="Phobius"/>
    </source>
</evidence>
<evidence type="ECO:0000313" key="5">
    <source>
        <dbReference type="Proteomes" id="UP000265800"/>
    </source>
</evidence>
<evidence type="ECO:0000259" key="3">
    <source>
        <dbReference type="Pfam" id="PF00350"/>
    </source>
</evidence>
<dbReference type="Proteomes" id="UP000265800">
    <property type="component" value="Unassembled WGS sequence"/>
</dbReference>
<evidence type="ECO:0000313" key="4">
    <source>
        <dbReference type="EMBL" id="RIH82699.1"/>
    </source>
</evidence>
<keyword evidence="2" id="KW-0472">Membrane</keyword>
<feature type="transmembrane region" description="Helical" evidence="2">
    <location>
        <begin position="450"/>
        <end position="467"/>
    </location>
</feature>
<sequence length="550" mass="61450">MLDSKTLALAQEVRALLAQGLEALAKAEQNTEAIQQALLDLEGPFLLVVVGEFNSGKSSLLNTLLRGEFLKEGVTPTTDRIHLIGYGPEPKQLPEGPGLVRIELPHPLLEELRLVDTPGTNAILQHHQLLTERFLPRADLILFVTSADRPFTQSEADFLRLIQSWGKKVVLVVHKADLLTEAELREVEAFVKKGAEQTLGHTPPIFPASARRARQGQEASSGIPELEAHIRQVLSQEAARLKLSSPLGVLVRELETAQPALQKQLGEVRKQLSTCRELDQLLARHEERTRRDFGGQVALALQVVEEVRARGERWLDEKVRFSRFFELLNSSRLKQGFIEEVVRGANQEIERRVLEALNWLTKRDRELLEDALSLLREAPGLRPGVQGGPEARTIAGNLEEALRSFDTEAEASQLRDHIQESLRSTALVEVGVVGLGLTVLLVAQKIALDVLGIFATLFGAILATSILPRRKEAAKARLRERLTELKEALEKALRETLEAELGHTRERFHSLYRAPCARLESQLEQTQARLERLDALLKQTQALRQKLGAW</sequence>
<dbReference type="InterPro" id="IPR027417">
    <property type="entry name" value="P-loop_NTPase"/>
</dbReference>
<feature type="domain" description="Dynamin N-terminal" evidence="3">
    <location>
        <begin position="101"/>
        <end position="175"/>
    </location>
</feature>
<dbReference type="Gene3D" id="3.40.50.300">
    <property type="entry name" value="P-loop containing nucleotide triphosphate hydrolases"/>
    <property type="match status" value="1"/>
</dbReference>
<name>A0A399EI01_9DEIN</name>
<accession>A0A399EI01</accession>
<dbReference type="SUPFAM" id="SSF52540">
    <property type="entry name" value="P-loop containing nucleoside triphosphate hydrolases"/>
    <property type="match status" value="1"/>
</dbReference>
<keyword evidence="1" id="KW-0175">Coiled coil</keyword>